<dbReference type="Gene3D" id="3.40.50.2300">
    <property type="match status" value="1"/>
</dbReference>
<evidence type="ECO:0000256" key="1">
    <source>
        <dbReference type="ARBA" id="ARBA00022553"/>
    </source>
</evidence>
<dbReference type="InterPro" id="IPR011006">
    <property type="entry name" value="CheY-like_superfamily"/>
</dbReference>
<dbReference type="PROSITE" id="PS50887">
    <property type="entry name" value="GGDEF"/>
    <property type="match status" value="1"/>
</dbReference>
<dbReference type="Gene3D" id="3.30.70.270">
    <property type="match status" value="1"/>
</dbReference>
<evidence type="ECO:0000259" key="4">
    <source>
        <dbReference type="PROSITE" id="PS50110"/>
    </source>
</evidence>
<feature type="region of interest" description="Disordered" evidence="3">
    <location>
        <begin position="136"/>
        <end position="158"/>
    </location>
</feature>
<dbReference type="Pfam" id="PF00072">
    <property type="entry name" value="Response_reg"/>
    <property type="match status" value="1"/>
</dbReference>
<feature type="modified residue" description="4-aspartylphosphate" evidence="2">
    <location>
        <position position="61"/>
    </location>
</feature>
<evidence type="ECO:0000313" key="6">
    <source>
        <dbReference type="EMBL" id="GLS04373.1"/>
    </source>
</evidence>
<dbReference type="Proteomes" id="UP001156836">
    <property type="component" value="Unassembled WGS sequence"/>
</dbReference>
<reference evidence="7" key="1">
    <citation type="journal article" date="2019" name="Int. J. Syst. Evol. Microbiol.">
        <title>The Global Catalogue of Microorganisms (GCM) 10K type strain sequencing project: providing services to taxonomists for standard genome sequencing and annotation.</title>
        <authorList>
            <consortium name="The Broad Institute Genomics Platform"/>
            <consortium name="The Broad Institute Genome Sequencing Center for Infectious Disease"/>
            <person name="Wu L."/>
            <person name="Ma J."/>
        </authorList>
    </citation>
    <scope>NUCLEOTIDE SEQUENCE [LARGE SCALE GENOMIC DNA]</scope>
    <source>
        <strain evidence="7">NBRC 104970</strain>
    </source>
</reference>
<sequence length="371" mass="40320">MQVANELAPLPRILVVDDSRIVRATVKKHLGDQYEVVEAADGEAGWQRLLADPDIQLLLSDLTMPELDGLGLLARVRAAGETRLRQLPVIIISGEEDEATRLHCVECGASDFVTKSTDRAEMLARVRANIERAANQRALESSRDEAARSATHHPATGAGTQHLLTLQTEQALAFARRHHSDVTVVLIEIDHFQALSDKLGARVVEQMLGLLTKHLAVKLRREDTLALVEGARFAVVSPGTTLTEARVLAERLRQTIAGARINFRGEHLQVTASLAVANSREDVCEDAAALITSASDRLYATPGENRVVAPDDMPIAPAPTLSEALLMLHNGQLDTLRPHLPGLMAALAPLITLANDELHLGWSLDSLPRQH</sequence>
<evidence type="ECO:0000256" key="2">
    <source>
        <dbReference type="PROSITE-ProRule" id="PRU00169"/>
    </source>
</evidence>
<dbReference type="InterPro" id="IPR029787">
    <property type="entry name" value="Nucleotide_cyclase"/>
</dbReference>
<dbReference type="SMART" id="SM00267">
    <property type="entry name" value="GGDEF"/>
    <property type="match status" value="1"/>
</dbReference>
<dbReference type="InterPro" id="IPR000160">
    <property type="entry name" value="GGDEF_dom"/>
</dbReference>
<dbReference type="PANTHER" id="PTHR44591:SF3">
    <property type="entry name" value="RESPONSE REGULATORY DOMAIN-CONTAINING PROTEIN"/>
    <property type="match status" value="1"/>
</dbReference>
<proteinExistence type="predicted"/>
<dbReference type="NCBIfam" id="TIGR00254">
    <property type="entry name" value="GGDEF"/>
    <property type="match status" value="1"/>
</dbReference>
<comment type="caution">
    <text evidence="6">The sequence shown here is derived from an EMBL/GenBank/DDBJ whole genome shotgun (WGS) entry which is preliminary data.</text>
</comment>
<protein>
    <submittedName>
        <fullName evidence="6">Diguanylate cyclase response regulator</fullName>
    </submittedName>
</protein>
<feature type="domain" description="GGDEF" evidence="5">
    <location>
        <begin position="180"/>
        <end position="312"/>
    </location>
</feature>
<organism evidence="6 7">
    <name type="scientific">Chitiniphilus shinanonensis</name>
    <dbReference type="NCBI Taxonomy" id="553088"/>
    <lineage>
        <taxon>Bacteria</taxon>
        <taxon>Pseudomonadati</taxon>
        <taxon>Pseudomonadota</taxon>
        <taxon>Betaproteobacteria</taxon>
        <taxon>Neisseriales</taxon>
        <taxon>Chitinibacteraceae</taxon>
        <taxon>Chitiniphilus</taxon>
    </lineage>
</organism>
<gene>
    <name evidence="6" type="ORF">GCM10007860_15200</name>
</gene>
<dbReference type="RefSeq" id="WP_018749278.1">
    <property type="nucleotide sequence ID" value="NZ_BAABUF010000015.1"/>
</dbReference>
<dbReference type="SMART" id="SM00448">
    <property type="entry name" value="REC"/>
    <property type="match status" value="1"/>
</dbReference>
<dbReference type="InterPro" id="IPR050595">
    <property type="entry name" value="Bact_response_regulator"/>
</dbReference>
<dbReference type="SUPFAM" id="SSF55073">
    <property type="entry name" value="Nucleotide cyclase"/>
    <property type="match status" value="1"/>
</dbReference>
<keyword evidence="7" id="KW-1185">Reference proteome</keyword>
<feature type="domain" description="Response regulatory" evidence="4">
    <location>
        <begin position="12"/>
        <end position="130"/>
    </location>
</feature>
<dbReference type="CDD" id="cd00156">
    <property type="entry name" value="REC"/>
    <property type="match status" value="1"/>
</dbReference>
<dbReference type="Pfam" id="PF00990">
    <property type="entry name" value="GGDEF"/>
    <property type="match status" value="1"/>
</dbReference>
<dbReference type="InterPro" id="IPR001789">
    <property type="entry name" value="Sig_transdc_resp-reg_receiver"/>
</dbReference>
<name>A0ABQ6BQV8_9NEIS</name>
<dbReference type="CDD" id="cd01949">
    <property type="entry name" value="GGDEF"/>
    <property type="match status" value="1"/>
</dbReference>
<dbReference type="EMBL" id="BSOZ01000017">
    <property type="protein sequence ID" value="GLS04373.1"/>
    <property type="molecule type" value="Genomic_DNA"/>
</dbReference>
<evidence type="ECO:0000256" key="3">
    <source>
        <dbReference type="SAM" id="MobiDB-lite"/>
    </source>
</evidence>
<dbReference type="PROSITE" id="PS50110">
    <property type="entry name" value="RESPONSE_REGULATORY"/>
    <property type="match status" value="1"/>
</dbReference>
<dbReference type="SUPFAM" id="SSF52172">
    <property type="entry name" value="CheY-like"/>
    <property type="match status" value="1"/>
</dbReference>
<accession>A0ABQ6BQV8</accession>
<evidence type="ECO:0000313" key="7">
    <source>
        <dbReference type="Proteomes" id="UP001156836"/>
    </source>
</evidence>
<keyword evidence="1 2" id="KW-0597">Phosphoprotein</keyword>
<dbReference type="InterPro" id="IPR043128">
    <property type="entry name" value="Rev_trsase/Diguanyl_cyclase"/>
</dbReference>
<evidence type="ECO:0000259" key="5">
    <source>
        <dbReference type="PROSITE" id="PS50887"/>
    </source>
</evidence>
<dbReference type="PANTHER" id="PTHR44591">
    <property type="entry name" value="STRESS RESPONSE REGULATOR PROTEIN 1"/>
    <property type="match status" value="1"/>
</dbReference>